<accession>A0A916X1W0</accession>
<evidence type="ECO:0000313" key="1">
    <source>
        <dbReference type="EMBL" id="GGB49164.1"/>
    </source>
</evidence>
<evidence type="ECO:0000313" key="2">
    <source>
        <dbReference type="Proteomes" id="UP000605148"/>
    </source>
</evidence>
<proteinExistence type="predicted"/>
<dbReference type="InterPro" id="IPR013382">
    <property type="entry name" value="CRISPR-assoc_prot_Cse2"/>
</dbReference>
<keyword evidence="2" id="KW-1185">Reference proteome</keyword>
<dbReference type="RefSeq" id="WP_150496343.1">
    <property type="nucleotide sequence ID" value="NZ_BMFA01000006.1"/>
</dbReference>
<sequence>MSDDGEEVARRALAIAGELARVDPGERAAARRMGPEGAALFWRLSARHGIARHEEEKWRRITKFLALLTPANATDSVHQSRRDFGAVLADGGDEWARLDKPALSEQRLARLLAARGQSRLDALERAVRALARNRPKVDAPSLAWAVLNDDTRAIARAYYARFDRSADLNEKEKTDA</sequence>
<dbReference type="Pfam" id="PF09485">
    <property type="entry name" value="CRISPR_Cse2"/>
    <property type="match status" value="1"/>
</dbReference>
<dbReference type="AlphaFoldDB" id="A0A916X1W0"/>
<reference evidence="1" key="2">
    <citation type="submission" date="2020-09" db="EMBL/GenBank/DDBJ databases">
        <authorList>
            <person name="Sun Q."/>
            <person name="Zhou Y."/>
        </authorList>
    </citation>
    <scope>NUCLEOTIDE SEQUENCE</scope>
    <source>
        <strain evidence="1">CGMCC 1.12426</strain>
    </source>
</reference>
<dbReference type="InterPro" id="IPR038287">
    <property type="entry name" value="Cse2_sf"/>
</dbReference>
<dbReference type="OrthoDB" id="7858625at2"/>
<comment type="caution">
    <text evidence="1">The sequence shown here is derived from an EMBL/GenBank/DDBJ whole genome shotgun (WGS) entry which is preliminary data.</text>
</comment>
<dbReference type="EMBL" id="BMFA01000006">
    <property type="protein sequence ID" value="GGB49164.1"/>
    <property type="molecule type" value="Genomic_DNA"/>
</dbReference>
<evidence type="ECO:0008006" key="3">
    <source>
        <dbReference type="Google" id="ProtNLM"/>
    </source>
</evidence>
<reference evidence="1" key="1">
    <citation type="journal article" date="2014" name="Int. J. Syst. Evol. Microbiol.">
        <title>Complete genome sequence of Corynebacterium casei LMG S-19264T (=DSM 44701T), isolated from a smear-ripened cheese.</title>
        <authorList>
            <consortium name="US DOE Joint Genome Institute (JGI-PGF)"/>
            <person name="Walter F."/>
            <person name="Albersmeier A."/>
            <person name="Kalinowski J."/>
            <person name="Ruckert C."/>
        </authorList>
    </citation>
    <scope>NUCLEOTIDE SEQUENCE</scope>
    <source>
        <strain evidence="1">CGMCC 1.12426</strain>
    </source>
</reference>
<dbReference type="Proteomes" id="UP000605148">
    <property type="component" value="Unassembled WGS sequence"/>
</dbReference>
<organism evidence="1 2">
    <name type="scientific">Roseibium aquae</name>
    <dbReference type="NCBI Taxonomy" id="1323746"/>
    <lineage>
        <taxon>Bacteria</taxon>
        <taxon>Pseudomonadati</taxon>
        <taxon>Pseudomonadota</taxon>
        <taxon>Alphaproteobacteria</taxon>
        <taxon>Hyphomicrobiales</taxon>
        <taxon>Stappiaceae</taxon>
        <taxon>Roseibium</taxon>
    </lineage>
</organism>
<gene>
    <name evidence="1" type="ORF">GCM10011316_21630</name>
</gene>
<dbReference type="Gene3D" id="1.10.520.40">
    <property type="entry name" value="CRISPR-associated protein Cse2"/>
    <property type="match status" value="1"/>
</dbReference>
<name>A0A916X1W0_9HYPH</name>
<protein>
    <recommendedName>
        <fullName evidence="3">CRISPR system Cascade subunit CasB</fullName>
    </recommendedName>
</protein>